<dbReference type="PANTHER" id="PTHR11059">
    <property type="entry name" value="DNA REPAIR PROTEIN RECN"/>
    <property type="match status" value="1"/>
</dbReference>
<keyword evidence="12" id="KW-1185">Reference proteome</keyword>
<accession>A0ABW3MZ80</accession>
<gene>
    <name evidence="11" type="primary">recN</name>
    <name evidence="11" type="ORF">ACFQ2V_10550</name>
</gene>
<evidence type="ECO:0000256" key="8">
    <source>
        <dbReference type="ARBA" id="ARBA00033408"/>
    </source>
</evidence>
<evidence type="ECO:0000256" key="1">
    <source>
        <dbReference type="ARBA" id="ARBA00003618"/>
    </source>
</evidence>
<dbReference type="InterPro" id="IPR027417">
    <property type="entry name" value="P-loop_NTPase"/>
</dbReference>
<evidence type="ECO:0000259" key="10">
    <source>
        <dbReference type="Pfam" id="PF02463"/>
    </source>
</evidence>
<name>A0ABW3MZ80_9MICO</name>
<evidence type="ECO:0000313" key="12">
    <source>
        <dbReference type="Proteomes" id="UP001597046"/>
    </source>
</evidence>
<evidence type="ECO:0000256" key="9">
    <source>
        <dbReference type="SAM" id="MobiDB-lite"/>
    </source>
</evidence>
<organism evidence="11 12">
    <name type="scientific">Terrabacter terrigena</name>
    <dbReference type="NCBI Taxonomy" id="574718"/>
    <lineage>
        <taxon>Bacteria</taxon>
        <taxon>Bacillati</taxon>
        <taxon>Actinomycetota</taxon>
        <taxon>Actinomycetes</taxon>
        <taxon>Micrococcales</taxon>
        <taxon>Intrasporangiaceae</taxon>
        <taxon>Terrabacter</taxon>
    </lineage>
</organism>
<dbReference type="InterPro" id="IPR004604">
    <property type="entry name" value="DNA_recomb/repair_RecN"/>
</dbReference>
<keyword evidence="4" id="KW-0547">Nucleotide-binding</keyword>
<evidence type="ECO:0000256" key="4">
    <source>
        <dbReference type="ARBA" id="ARBA00022741"/>
    </source>
</evidence>
<evidence type="ECO:0000256" key="5">
    <source>
        <dbReference type="ARBA" id="ARBA00022763"/>
    </source>
</evidence>
<dbReference type="SUPFAM" id="SSF52540">
    <property type="entry name" value="P-loop containing nucleoside triphosphate hydrolases"/>
    <property type="match status" value="2"/>
</dbReference>
<feature type="compositionally biased region" description="Low complexity" evidence="9">
    <location>
        <begin position="583"/>
        <end position="598"/>
    </location>
</feature>
<evidence type="ECO:0000256" key="2">
    <source>
        <dbReference type="ARBA" id="ARBA00009441"/>
    </source>
</evidence>
<dbReference type="InterPro" id="IPR003395">
    <property type="entry name" value="RecF/RecN/SMC_N"/>
</dbReference>
<feature type="domain" description="RecF/RecN/SMC N-terminal" evidence="10">
    <location>
        <begin position="14"/>
        <end position="537"/>
    </location>
</feature>
<comment type="function">
    <text evidence="1">May be involved in recombinational repair of damaged DNA.</text>
</comment>
<keyword evidence="7" id="KW-0234">DNA repair</keyword>
<dbReference type="Pfam" id="PF02463">
    <property type="entry name" value="SMC_N"/>
    <property type="match status" value="1"/>
</dbReference>
<keyword evidence="6" id="KW-0067">ATP-binding</keyword>
<comment type="similarity">
    <text evidence="2">Belongs to the RecN family.</text>
</comment>
<feature type="region of interest" description="Disordered" evidence="9">
    <location>
        <begin position="580"/>
        <end position="624"/>
    </location>
</feature>
<evidence type="ECO:0000256" key="6">
    <source>
        <dbReference type="ARBA" id="ARBA00022840"/>
    </source>
</evidence>
<protein>
    <recommendedName>
        <fullName evidence="3">DNA repair protein RecN</fullName>
    </recommendedName>
    <alternativeName>
        <fullName evidence="8">Recombination protein N</fullName>
    </alternativeName>
</protein>
<evidence type="ECO:0000256" key="3">
    <source>
        <dbReference type="ARBA" id="ARBA00021315"/>
    </source>
</evidence>
<comment type="caution">
    <text evidence="11">The sequence shown here is derived from an EMBL/GenBank/DDBJ whole genome shotgun (WGS) entry which is preliminary data.</text>
</comment>
<dbReference type="CDD" id="cd03241">
    <property type="entry name" value="ABC_RecN"/>
    <property type="match status" value="1"/>
</dbReference>
<evidence type="ECO:0000313" key="11">
    <source>
        <dbReference type="EMBL" id="MFD1054744.1"/>
    </source>
</evidence>
<dbReference type="PANTHER" id="PTHR11059:SF0">
    <property type="entry name" value="DNA REPAIR PROTEIN RECN"/>
    <property type="match status" value="1"/>
</dbReference>
<dbReference type="NCBIfam" id="TIGR00634">
    <property type="entry name" value="recN"/>
    <property type="match status" value="1"/>
</dbReference>
<sequence>MFSQMRIRGVGVIDDAVLELSPGLNVLTGETGAGKTMVVSGLGLLLGERADSGLVRTGSDSALVEGVVQLPLDHPALARADEAGADHDEGELVIARTIAAAGRSRAHVGGRTAPVSVLADLGQLLVAVHGQADQWRLKQGDAHREVLDDFGGAEVAALRDRVAELYDRWREAAREHDRLVSEARDRAREIDSLTASLEEIESVDPQPGEDVALRAEDARLAHADTLRLAAAQALADLSGDEYAAEPAPNVRDLIGSARGALAPATTHDDALAGLDARLHEVGTLVTDLSADLTAYLDDVELDPERLGFVQERRAALGVLTRKYGESVDEVLEWSGRGAARLDELVTADDRVERLGDEVAGLQDAVVTAALALSEARRAAGADFGGRVSEELAHLAMGKAVVHVDVRRRTDPEGVALPDGARVRLSRHGIDDVDILLAANPGAAPRSVAKAASGGELSRVMLALEVVGSRSAALDGASGPPTFVFDEVDAGVGGRAALDVGARLAALAQHAQVIVVTHLAQVAAFADRHLVVHKADDGRVTSSSVSVVDGDARLRELSRMMGGDPDSEAGLAHASDLLGQTGEARTSAVGSSSGSSTRSSSRRSRTPSGTSAGKARTAARSGTPA</sequence>
<keyword evidence="5" id="KW-0227">DNA damage</keyword>
<dbReference type="Proteomes" id="UP001597046">
    <property type="component" value="Unassembled WGS sequence"/>
</dbReference>
<evidence type="ECO:0000256" key="7">
    <source>
        <dbReference type="ARBA" id="ARBA00023204"/>
    </source>
</evidence>
<proteinExistence type="inferred from homology"/>
<dbReference type="Gene3D" id="3.40.50.300">
    <property type="entry name" value="P-loop containing nucleotide triphosphate hydrolases"/>
    <property type="match status" value="2"/>
</dbReference>
<dbReference type="EMBL" id="JBHTKH010000006">
    <property type="protein sequence ID" value="MFD1054744.1"/>
    <property type="molecule type" value="Genomic_DNA"/>
</dbReference>
<reference evidence="12" key="1">
    <citation type="journal article" date="2019" name="Int. J. Syst. Evol. Microbiol.">
        <title>The Global Catalogue of Microorganisms (GCM) 10K type strain sequencing project: providing services to taxonomists for standard genome sequencing and annotation.</title>
        <authorList>
            <consortium name="The Broad Institute Genomics Platform"/>
            <consortium name="The Broad Institute Genome Sequencing Center for Infectious Disease"/>
            <person name="Wu L."/>
            <person name="Ma J."/>
        </authorList>
    </citation>
    <scope>NUCLEOTIDE SEQUENCE [LARGE SCALE GENOMIC DNA]</scope>
    <source>
        <strain evidence="12">CCUG 57508</strain>
    </source>
</reference>
<dbReference type="PIRSF" id="PIRSF003128">
    <property type="entry name" value="RecN"/>
    <property type="match status" value="1"/>
</dbReference>
<dbReference type="RefSeq" id="WP_386052652.1">
    <property type="nucleotide sequence ID" value="NZ_JBHTKH010000006.1"/>
</dbReference>